<dbReference type="Proteomes" id="UP000240322">
    <property type="component" value="Unassembled WGS sequence"/>
</dbReference>
<dbReference type="AlphaFoldDB" id="A0A2R6A795"/>
<organism evidence="2 3">
    <name type="scientific">Candidatus Marsarchaeota G2 archaeon OSP_D</name>
    <dbReference type="NCBI Taxonomy" id="1978157"/>
    <lineage>
        <taxon>Archaea</taxon>
        <taxon>Candidatus Marsarchaeota</taxon>
        <taxon>Candidatus Marsarchaeota group 2</taxon>
    </lineage>
</organism>
<gene>
    <name evidence="2" type="ORF">B9Q03_14330</name>
</gene>
<name>A0A2R6A795_9ARCH</name>
<feature type="region of interest" description="Disordered" evidence="1">
    <location>
        <begin position="71"/>
        <end position="97"/>
    </location>
</feature>
<reference evidence="2 3" key="1">
    <citation type="submission" date="2017-04" db="EMBL/GenBank/DDBJ databases">
        <title>Novel microbial lineages endemic to geothermal iron-oxide mats fill important gaps in the evolutionary history of Archaea.</title>
        <authorList>
            <person name="Jay Z.J."/>
            <person name="Beam J.P."/>
            <person name="Dlakic M."/>
            <person name="Rusch D.B."/>
            <person name="Kozubal M.A."/>
            <person name="Inskeep W.P."/>
        </authorList>
    </citation>
    <scope>NUCLEOTIDE SEQUENCE [LARGE SCALE GENOMIC DNA]</scope>
    <source>
        <strain evidence="2">OSP_D</strain>
    </source>
</reference>
<accession>A0A2R6A795</accession>
<evidence type="ECO:0000313" key="3">
    <source>
        <dbReference type="Proteomes" id="UP000240322"/>
    </source>
</evidence>
<sequence>MPTPQRLTVRFDMTGMSGQLVSAAVQAVGEKLGEIGKPPHPPSLPPSRMDGALGFKDERFAVGFYPSGATESKRRHAAGAALSGTQTRKPPRPYARGLQFEKMNPLNILLIVGVCGKHL</sequence>
<evidence type="ECO:0000313" key="2">
    <source>
        <dbReference type="EMBL" id="PSN82342.1"/>
    </source>
</evidence>
<dbReference type="EMBL" id="NEXE01000368">
    <property type="protein sequence ID" value="PSN82342.1"/>
    <property type="molecule type" value="Genomic_DNA"/>
</dbReference>
<comment type="caution">
    <text evidence="2">The sequence shown here is derived from an EMBL/GenBank/DDBJ whole genome shotgun (WGS) entry which is preliminary data.</text>
</comment>
<protein>
    <submittedName>
        <fullName evidence="2">Uncharacterized protein</fullName>
    </submittedName>
</protein>
<proteinExistence type="predicted"/>
<evidence type="ECO:0000256" key="1">
    <source>
        <dbReference type="SAM" id="MobiDB-lite"/>
    </source>
</evidence>